<dbReference type="AlphaFoldDB" id="A0A060YH40"/>
<evidence type="ECO:0000256" key="5">
    <source>
        <dbReference type="ARBA" id="ARBA00022833"/>
    </source>
</evidence>
<dbReference type="STRING" id="8022.A0A060YH40"/>
<keyword evidence="3" id="KW-0677">Repeat</keyword>
<evidence type="ECO:0000256" key="2">
    <source>
        <dbReference type="ARBA" id="ARBA00022723"/>
    </source>
</evidence>
<feature type="region of interest" description="Disordered" evidence="9">
    <location>
        <begin position="97"/>
        <end position="186"/>
    </location>
</feature>
<dbReference type="GO" id="GO:0008270">
    <property type="term" value="F:zinc ion binding"/>
    <property type="evidence" value="ECO:0007669"/>
    <property type="project" value="UniProtKB-KW"/>
</dbReference>
<evidence type="ECO:0000256" key="4">
    <source>
        <dbReference type="ARBA" id="ARBA00022771"/>
    </source>
</evidence>
<reference evidence="10" key="2">
    <citation type="submission" date="2014-03" db="EMBL/GenBank/DDBJ databases">
        <authorList>
            <person name="Genoscope - CEA"/>
        </authorList>
    </citation>
    <scope>NUCLEOTIDE SEQUENCE</scope>
</reference>
<keyword evidence="5" id="KW-0862">Zinc</keyword>
<keyword evidence="8" id="KW-0539">Nucleus</keyword>
<feature type="compositionally biased region" description="Basic and acidic residues" evidence="9">
    <location>
        <begin position="97"/>
        <end position="119"/>
    </location>
</feature>
<evidence type="ECO:0000256" key="7">
    <source>
        <dbReference type="ARBA" id="ARBA00023163"/>
    </source>
</evidence>
<keyword evidence="7" id="KW-0804">Transcription</keyword>
<evidence type="ECO:0000256" key="6">
    <source>
        <dbReference type="ARBA" id="ARBA00023015"/>
    </source>
</evidence>
<protein>
    <submittedName>
        <fullName evidence="10">Uncharacterized protein</fullName>
    </submittedName>
</protein>
<keyword evidence="6" id="KW-0805">Transcription regulation</keyword>
<sequence>MLLKCLNFPLANQKTYTQDGVCLTELGMCQLQSLVVPSSSTRRGQNRRPKPKLKLKIINQNSVAVLQTPLDSHYLELSRDGYMDNNRGDLMMYCDVKSESSPEREPVDDAKGAEDTDSNKKRKRKPYRPGIGGFMVRQRSRTGQGIAKRSLSRKDSTWSLPENPMCKEEGWNETESTPVEETPPVPECQEKVKKRYRKKKTKLEEEFPSYLQVTFSLMYTNDISFDLQSSL</sequence>
<comment type="subcellular location">
    <subcellularLocation>
        <location evidence="1">Nucleus</location>
    </subcellularLocation>
</comment>
<organism evidence="10 11">
    <name type="scientific">Oncorhynchus mykiss</name>
    <name type="common">Rainbow trout</name>
    <name type="synonym">Salmo gairdneri</name>
    <dbReference type="NCBI Taxonomy" id="8022"/>
    <lineage>
        <taxon>Eukaryota</taxon>
        <taxon>Metazoa</taxon>
        <taxon>Chordata</taxon>
        <taxon>Craniata</taxon>
        <taxon>Vertebrata</taxon>
        <taxon>Euteleostomi</taxon>
        <taxon>Actinopterygii</taxon>
        <taxon>Neopterygii</taxon>
        <taxon>Teleostei</taxon>
        <taxon>Protacanthopterygii</taxon>
        <taxon>Salmoniformes</taxon>
        <taxon>Salmonidae</taxon>
        <taxon>Salmoninae</taxon>
        <taxon>Oncorhynchus</taxon>
    </lineage>
</organism>
<dbReference type="PANTHER" id="PTHR45888:SF1">
    <property type="entry name" value="HISTONE-LYSINE N-METHYLTRANSFERASE 2C"/>
    <property type="match status" value="1"/>
</dbReference>
<keyword evidence="2" id="KW-0479">Metal-binding</keyword>
<dbReference type="GO" id="GO:0042800">
    <property type="term" value="F:histone H3K4 methyltransferase activity"/>
    <property type="evidence" value="ECO:0007669"/>
    <property type="project" value="TreeGrafter"/>
</dbReference>
<dbReference type="GO" id="GO:0045944">
    <property type="term" value="P:positive regulation of transcription by RNA polymerase II"/>
    <property type="evidence" value="ECO:0007669"/>
    <property type="project" value="TreeGrafter"/>
</dbReference>
<reference evidence="10" key="1">
    <citation type="journal article" date="2014" name="Nat. Commun.">
        <title>The rainbow trout genome provides novel insights into evolution after whole-genome duplication in vertebrates.</title>
        <authorList>
            <person name="Berthelot C."/>
            <person name="Brunet F."/>
            <person name="Chalopin D."/>
            <person name="Juanchich A."/>
            <person name="Bernard M."/>
            <person name="Noel B."/>
            <person name="Bento P."/>
            <person name="Da Silva C."/>
            <person name="Labadie K."/>
            <person name="Alberti A."/>
            <person name="Aury J.M."/>
            <person name="Louis A."/>
            <person name="Dehais P."/>
            <person name="Bardou P."/>
            <person name="Montfort J."/>
            <person name="Klopp C."/>
            <person name="Cabau C."/>
            <person name="Gaspin C."/>
            <person name="Thorgaard G.H."/>
            <person name="Boussaha M."/>
            <person name="Quillet E."/>
            <person name="Guyomard R."/>
            <person name="Galiana D."/>
            <person name="Bobe J."/>
            <person name="Volff J.N."/>
            <person name="Genet C."/>
            <person name="Wincker P."/>
            <person name="Jaillon O."/>
            <person name="Roest Crollius H."/>
            <person name="Guiguen Y."/>
        </authorList>
    </citation>
    <scope>NUCLEOTIDE SEQUENCE [LARGE SCALE GENOMIC DNA]</scope>
</reference>
<dbReference type="GO" id="GO:0003713">
    <property type="term" value="F:transcription coactivator activity"/>
    <property type="evidence" value="ECO:0007669"/>
    <property type="project" value="TreeGrafter"/>
</dbReference>
<gene>
    <name evidence="10" type="ORF">GSONMT00010818001</name>
</gene>
<evidence type="ECO:0000256" key="3">
    <source>
        <dbReference type="ARBA" id="ARBA00022737"/>
    </source>
</evidence>
<dbReference type="PaxDb" id="8022-A0A060YH40"/>
<dbReference type="EMBL" id="FR911012">
    <property type="protein sequence ID" value="CDQ90847.1"/>
    <property type="molecule type" value="Genomic_DNA"/>
</dbReference>
<evidence type="ECO:0000256" key="9">
    <source>
        <dbReference type="SAM" id="MobiDB-lite"/>
    </source>
</evidence>
<dbReference type="PANTHER" id="PTHR45888">
    <property type="entry name" value="HL01030P-RELATED"/>
    <property type="match status" value="1"/>
</dbReference>
<evidence type="ECO:0000313" key="11">
    <source>
        <dbReference type="Proteomes" id="UP000193380"/>
    </source>
</evidence>
<evidence type="ECO:0000256" key="8">
    <source>
        <dbReference type="ARBA" id="ARBA00023242"/>
    </source>
</evidence>
<evidence type="ECO:0000256" key="1">
    <source>
        <dbReference type="ARBA" id="ARBA00004123"/>
    </source>
</evidence>
<keyword evidence="4" id="KW-0863">Zinc-finger</keyword>
<proteinExistence type="predicted"/>
<dbReference type="GO" id="GO:0044666">
    <property type="term" value="C:MLL3/4 complex"/>
    <property type="evidence" value="ECO:0007669"/>
    <property type="project" value="TreeGrafter"/>
</dbReference>
<dbReference type="Proteomes" id="UP000193380">
    <property type="component" value="Unassembled WGS sequence"/>
</dbReference>
<name>A0A060YH40_ONCMY</name>
<evidence type="ECO:0000313" key="10">
    <source>
        <dbReference type="EMBL" id="CDQ90847.1"/>
    </source>
</evidence>
<accession>A0A060YH40</accession>